<dbReference type="RefSeq" id="WP_116223605.1">
    <property type="nucleotide sequence ID" value="NZ_AP018437.1"/>
</dbReference>
<dbReference type="Gene3D" id="1.10.10.10">
    <property type="entry name" value="Winged helix-like DNA-binding domain superfamily/Winged helix DNA-binding domain"/>
    <property type="match status" value="1"/>
</dbReference>
<evidence type="ECO:0000256" key="5">
    <source>
        <dbReference type="ARBA" id="ARBA00023163"/>
    </source>
</evidence>
<evidence type="ECO:0000256" key="6">
    <source>
        <dbReference type="SAM" id="MobiDB-lite"/>
    </source>
</evidence>
<dbReference type="InterPro" id="IPR007627">
    <property type="entry name" value="RNA_pol_sigma70_r2"/>
</dbReference>
<proteinExistence type="inferred from homology"/>
<dbReference type="AlphaFoldDB" id="A0A347ZUL0"/>
<evidence type="ECO:0000256" key="3">
    <source>
        <dbReference type="ARBA" id="ARBA00023082"/>
    </source>
</evidence>
<dbReference type="PANTHER" id="PTHR43133">
    <property type="entry name" value="RNA POLYMERASE ECF-TYPE SIGMA FACTO"/>
    <property type="match status" value="1"/>
</dbReference>
<dbReference type="NCBIfam" id="TIGR02937">
    <property type="entry name" value="sigma70-ECF"/>
    <property type="match status" value="1"/>
</dbReference>
<feature type="domain" description="RNA polymerase sigma-70 region 2" evidence="7">
    <location>
        <begin position="21"/>
        <end position="88"/>
    </location>
</feature>
<dbReference type="Pfam" id="PF04542">
    <property type="entry name" value="Sigma70_r2"/>
    <property type="match status" value="1"/>
</dbReference>
<keyword evidence="3" id="KW-0731">Sigma factor</keyword>
<dbReference type="PANTHER" id="PTHR43133:SF8">
    <property type="entry name" value="RNA POLYMERASE SIGMA FACTOR HI_1459-RELATED"/>
    <property type="match status" value="1"/>
</dbReference>
<dbReference type="GO" id="GO:0016987">
    <property type="term" value="F:sigma factor activity"/>
    <property type="evidence" value="ECO:0007669"/>
    <property type="project" value="UniProtKB-KW"/>
</dbReference>
<gene>
    <name evidence="9" type="ORF">DFR64_0280</name>
</gene>
<dbReference type="SUPFAM" id="SSF88659">
    <property type="entry name" value="Sigma3 and sigma4 domains of RNA polymerase sigma factors"/>
    <property type="match status" value="1"/>
</dbReference>
<dbReference type="Proteomes" id="UP000256388">
    <property type="component" value="Unassembled WGS sequence"/>
</dbReference>
<comment type="similarity">
    <text evidence="1">Belongs to the sigma-70 factor family. ECF subfamily.</text>
</comment>
<dbReference type="SUPFAM" id="SSF88946">
    <property type="entry name" value="Sigma2 domain of RNA polymerase sigma factors"/>
    <property type="match status" value="1"/>
</dbReference>
<keyword evidence="4" id="KW-0238">DNA-binding</keyword>
<dbReference type="GO" id="GO:0003677">
    <property type="term" value="F:DNA binding"/>
    <property type="evidence" value="ECO:0007669"/>
    <property type="project" value="UniProtKB-KW"/>
</dbReference>
<dbReference type="InterPro" id="IPR013324">
    <property type="entry name" value="RNA_pol_sigma_r3/r4-like"/>
</dbReference>
<dbReference type="InterPro" id="IPR036388">
    <property type="entry name" value="WH-like_DNA-bd_sf"/>
</dbReference>
<name>A0A347ZUL0_9CHLR</name>
<accession>A0A347ZUL0</accession>
<evidence type="ECO:0000256" key="1">
    <source>
        <dbReference type="ARBA" id="ARBA00010641"/>
    </source>
</evidence>
<protein>
    <submittedName>
        <fullName evidence="9">RNA polymerase sigma factor (Sigma-70 family)</fullName>
    </submittedName>
</protein>
<organism evidence="9 10">
    <name type="scientific">Pelolinea submarina</name>
    <dbReference type="NCBI Taxonomy" id="913107"/>
    <lineage>
        <taxon>Bacteria</taxon>
        <taxon>Bacillati</taxon>
        <taxon>Chloroflexota</taxon>
        <taxon>Anaerolineae</taxon>
        <taxon>Anaerolineales</taxon>
        <taxon>Anaerolineaceae</taxon>
        <taxon>Pelolinea</taxon>
    </lineage>
</organism>
<evidence type="ECO:0000313" key="10">
    <source>
        <dbReference type="Proteomes" id="UP000256388"/>
    </source>
</evidence>
<dbReference type="Gene3D" id="1.10.1740.10">
    <property type="match status" value="1"/>
</dbReference>
<sequence length="205" mass="23929">MDEEQAINLLKQGYINGLEFLVNRYYFKAVHTAYLIVLDKFQAEDVVQTVFLELPKKIKLFKSDSAFKPWFLRVVVNAAKNNAVKHARMVSLPVDFENGDDFPEALFQKSEMLPEDQIETREMRQTVLKALEQLNPQQRAVIVMRYYLQMNENEMVGELDRPKSSIKWWLHTAKESLKVKLNELKPESGITQTNHDEPDKGVNRE</sequence>
<keyword evidence="5" id="KW-0804">Transcription</keyword>
<evidence type="ECO:0000259" key="8">
    <source>
        <dbReference type="Pfam" id="PF08281"/>
    </source>
</evidence>
<keyword evidence="10" id="KW-1185">Reference proteome</keyword>
<feature type="domain" description="RNA polymerase sigma factor 70 region 4 type 2" evidence="8">
    <location>
        <begin position="125"/>
        <end position="177"/>
    </location>
</feature>
<feature type="region of interest" description="Disordered" evidence="6">
    <location>
        <begin position="183"/>
        <end position="205"/>
    </location>
</feature>
<dbReference type="InterPro" id="IPR014284">
    <property type="entry name" value="RNA_pol_sigma-70_dom"/>
</dbReference>
<dbReference type="OrthoDB" id="9782703at2"/>
<evidence type="ECO:0000313" key="9">
    <source>
        <dbReference type="EMBL" id="REG10422.1"/>
    </source>
</evidence>
<dbReference type="GO" id="GO:0006352">
    <property type="term" value="P:DNA-templated transcription initiation"/>
    <property type="evidence" value="ECO:0007669"/>
    <property type="project" value="InterPro"/>
</dbReference>
<dbReference type="InterPro" id="IPR013325">
    <property type="entry name" value="RNA_pol_sigma_r2"/>
</dbReference>
<evidence type="ECO:0000259" key="7">
    <source>
        <dbReference type="Pfam" id="PF04542"/>
    </source>
</evidence>
<dbReference type="InterPro" id="IPR013249">
    <property type="entry name" value="RNA_pol_sigma70_r4_t2"/>
</dbReference>
<reference evidence="9 10" key="1">
    <citation type="submission" date="2018-08" db="EMBL/GenBank/DDBJ databases">
        <title>Genomic Encyclopedia of Type Strains, Phase IV (KMG-IV): sequencing the most valuable type-strain genomes for metagenomic binning, comparative biology and taxonomic classification.</title>
        <authorList>
            <person name="Goeker M."/>
        </authorList>
    </citation>
    <scope>NUCLEOTIDE SEQUENCE [LARGE SCALE GENOMIC DNA]</scope>
    <source>
        <strain evidence="9 10">DSM 23923</strain>
    </source>
</reference>
<comment type="caution">
    <text evidence="9">The sequence shown here is derived from an EMBL/GenBank/DDBJ whole genome shotgun (WGS) entry which is preliminary data.</text>
</comment>
<feature type="compositionally biased region" description="Basic and acidic residues" evidence="6">
    <location>
        <begin position="194"/>
        <end position="205"/>
    </location>
</feature>
<keyword evidence="2" id="KW-0805">Transcription regulation</keyword>
<dbReference type="EMBL" id="QUMS01000001">
    <property type="protein sequence ID" value="REG10422.1"/>
    <property type="molecule type" value="Genomic_DNA"/>
</dbReference>
<dbReference type="InterPro" id="IPR039425">
    <property type="entry name" value="RNA_pol_sigma-70-like"/>
</dbReference>
<dbReference type="Pfam" id="PF08281">
    <property type="entry name" value="Sigma70_r4_2"/>
    <property type="match status" value="1"/>
</dbReference>
<evidence type="ECO:0000256" key="4">
    <source>
        <dbReference type="ARBA" id="ARBA00023125"/>
    </source>
</evidence>
<evidence type="ECO:0000256" key="2">
    <source>
        <dbReference type="ARBA" id="ARBA00023015"/>
    </source>
</evidence>